<dbReference type="AlphaFoldDB" id="A0A4C1UWG3"/>
<protein>
    <submittedName>
        <fullName evidence="1">Uncharacterized protein</fullName>
    </submittedName>
</protein>
<evidence type="ECO:0000313" key="1">
    <source>
        <dbReference type="EMBL" id="GBP30570.1"/>
    </source>
</evidence>
<sequence length="106" mass="12230">MSPSACELQTETFKKRAEGDAWQKKNEIGIDSVETRSLRGIWGVSLKDKCKNSDVRERCGLKDVTRIEKVMLQSFGRWERTNESRPTKQIYKANMCDGVVCKDRSR</sequence>
<keyword evidence="2" id="KW-1185">Reference proteome</keyword>
<dbReference type="Proteomes" id="UP000299102">
    <property type="component" value="Unassembled WGS sequence"/>
</dbReference>
<organism evidence="1 2">
    <name type="scientific">Eumeta variegata</name>
    <name type="common">Bagworm moth</name>
    <name type="synonym">Eumeta japonica</name>
    <dbReference type="NCBI Taxonomy" id="151549"/>
    <lineage>
        <taxon>Eukaryota</taxon>
        <taxon>Metazoa</taxon>
        <taxon>Ecdysozoa</taxon>
        <taxon>Arthropoda</taxon>
        <taxon>Hexapoda</taxon>
        <taxon>Insecta</taxon>
        <taxon>Pterygota</taxon>
        <taxon>Neoptera</taxon>
        <taxon>Endopterygota</taxon>
        <taxon>Lepidoptera</taxon>
        <taxon>Glossata</taxon>
        <taxon>Ditrysia</taxon>
        <taxon>Tineoidea</taxon>
        <taxon>Psychidae</taxon>
        <taxon>Oiketicinae</taxon>
        <taxon>Eumeta</taxon>
    </lineage>
</organism>
<reference evidence="1 2" key="1">
    <citation type="journal article" date="2019" name="Commun. Biol.">
        <title>The bagworm genome reveals a unique fibroin gene that provides high tensile strength.</title>
        <authorList>
            <person name="Kono N."/>
            <person name="Nakamura H."/>
            <person name="Ohtoshi R."/>
            <person name="Tomita M."/>
            <person name="Numata K."/>
            <person name="Arakawa K."/>
        </authorList>
    </citation>
    <scope>NUCLEOTIDE SEQUENCE [LARGE SCALE GENOMIC DNA]</scope>
</reference>
<name>A0A4C1UWG3_EUMVA</name>
<accession>A0A4C1UWG3</accession>
<evidence type="ECO:0000313" key="2">
    <source>
        <dbReference type="Proteomes" id="UP000299102"/>
    </source>
</evidence>
<gene>
    <name evidence="1" type="ORF">EVAR_94751_1</name>
</gene>
<dbReference type="EMBL" id="BGZK01000234">
    <property type="protein sequence ID" value="GBP30570.1"/>
    <property type="molecule type" value="Genomic_DNA"/>
</dbReference>
<proteinExistence type="predicted"/>
<dbReference type="OrthoDB" id="6370710at2759"/>
<comment type="caution">
    <text evidence="1">The sequence shown here is derived from an EMBL/GenBank/DDBJ whole genome shotgun (WGS) entry which is preliminary data.</text>
</comment>